<dbReference type="InterPro" id="IPR036890">
    <property type="entry name" value="HATPase_C_sf"/>
</dbReference>
<evidence type="ECO:0000256" key="6">
    <source>
        <dbReference type="SAM" id="Phobius"/>
    </source>
</evidence>
<gene>
    <name evidence="9" type="ORF">H9791_07110</name>
</gene>
<dbReference type="Gene3D" id="1.20.5.1930">
    <property type="match status" value="1"/>
</dbReference>
<evidence type="ECO:0000256" key="5">
    <source>
        <dbReference type="SAM" id="Coils"/>
    </source>
</evidence>
<reference evidence="9" key="1">
    <citation type="journal article" date="2021" name="PeerJ">
        <title>Extensive microbial diversity within the chicken gut microbiome revealed by metagenomics and culture.</title>
        <authorList>
            <person name="Gilroy R."/>
            <person name="Ravi A."/>
            <person name="Getino M."/>
            <person name="Pursley I."/>
            <person name="Horton D.L."/>
            <person name="Alikhan N.F."/>
            <person name="Baker D."/>
            <person name="Gharbi K."/>
            <person name="Hall N."/>
            <person name="Watson M."/>
            <person name="Adriaenssens E.M."/>
            <person name="Foster-Nyarko E."/>
            <person name="Jarju S."/>
            <person name="Secka A."/>
            <person name="Antonio M."/>
            <person name="Oren A."/>
            <person name="Chaudhuri R.R."/>
            <person name="La Ragione R."/>
            <person name="Hildebrand F."/>
            <person name="Pallen M.J."/>
        </authorList>
    </citation>
    <scope>NUCLEOTIDE SEQUENCE</scope>
    <source>
        <strain evidence="9">B3-3758</strain>
    </source>
</reference>
<dbReference type="CDD" id="cd16917">
    <property type="entry name" value="HATPase_UhpB-NarQ-NarX-like"/>
    <property type="match status" value="1"/>
</dbReference>
<feature type="coiled-coil region" evidence="5">
    <location>
        <begin position="341"/>
        <end position="375"/>
    </location>
</feature>
<dbReference type="Gene3D" id="3.30.565.10">
    <property type="entry name" value="Histidine kinase-like ATPase, C-terminal domain"/>
    <property type="match status" value="1"/>
</dbReference>
<accession>A0A9E2KH61</accession>
<dbReference type="EMBL" id="JAHLFO010000100">
    <property type="protein sequence ID" value="MBU3814265.1"/>
    <property type="molecule type" value="Genomic_DNA"/>
</dbReference>
<keyword evidence="1" id="KW-0808">Transferase</keyword>
<keyword evidence="2" id="KW-0418">Kinase</keyword>
<evidence type="ECO:0000313" key="9">
    <source>
        <dbReference type="EMBL" id="MBU3814265.1"/>
    </source>
</evidence>
<keyword evidence="6" id="KW-0472">Membrane</keyword>
<feature type="domain" description="Signal transduction histidine kinase subgroup 3 dimerisation and phosphoacceptor" evidence="8">
    <location>
        <begin position="434"/>
        <end position="489"/>
    </location>
</feature>
<evidence type="ECO:0000256" key="3">
    <source>
        <dbReference type="ARBA" id="ARBA00023012"/>
    </source>
</evidence>
<evidence type="ECO:0000256" key="2">
    <source>
        <dbReference type="ARBA" id="ARBA00022777"/>
    </source>
</evidence>
<dbReference type="AlphaFoldDB" id="A0A9E2KH61"/>
<proteinExistence type="predicted"/>
<dbReference type="SMART" id="SM00028">
    <property type="entry name" value="TPR"/>
    <property type="match status" value="2"/>
</dbReference>
<dbReference type="SUPFAM" id="SSF55874">
    <property type="entry name" value="ATPase domain of HSP90 chaperone/DNA topoisomerase II/histidine kinase"/>
    <property type="match status" value="1"/>
</dbReference>
<feature type="coiled-coil region" evidence="5">
    <location>
        <begin position="400"/>
        <end position="432"/>
    </location>
</feature>
<dbReference type="InterPro" id="IPR011712">
    <property type="entry name" value="Sig_transdc_His_kin_sub3_dim/P"/>
</dbReference>
<comment type="caution">
    <text evidence="9">The sequence shown here is derived from an EMBL/GenBank/DDBJ whole genome shotgun (WGS) entry which is preliminary data.</text>
</comment>
<keyword evidence="9" id="KW-0067">ATP-binding</keyword>
<reference evidence="9" key="2">
    <citation type="submission" date="2021-04" db="EMBL/GenBank/DDBJ databases">
        <authorList>
            <person name="Gilroy R."/>
        </authorList>
    </citation>
    <scope>NUCLEOTIDE SEQUENCE</scope>
    <source>
        <strain evidence="9">B3-3758</strain>
    </source>
</reference>
<evidence type="ECO:0000256" key="4">
    <source>
        <dbReference type="PROSITE-ProRule" id="PRU00339"/>
    </source>
</evidence>
<protein>
    <submittedName>
        <fullName evidence="9">ATP-binding protein</fullName>
    </submittedName>
</protein>
<keyword evidence="6" id="KW-1133">Transmembrane helix</keyword>
<organism evidence="9 10">
    <name type="scientific">Candidatus Bacteroides intestinipullorum</name>
    <dbReference type="NCBI Taxonomy" id="2838471"/>
    <lineage>
        <taxon>Bacteria</taxon>
        <taxon>Pseudomonadati</taxon>
        <taxon>Bacteroidota</taxon>
        <taxon>Bacteroidia</taxon>
        <taxon>Bacteroidales</taxon>
        <taxon>Bacteroidaceae</taxon>
        <taxon>Bacteroides</taxon>
    </lineage>
</organism>
<dbReference type="InterPro" id="IPR019734">
    <property type="entry name" value="TPR_rpt"/>
</dbReference>
<sequence>MHIRLLLVLLLLLPVCAMSQTAETDRDTLLTRLYDQAATLMGKGELEDAQTCFDSAFAVPGVEHSSIYPSLLNEQATLYVYQGDEQRGLEGKKSVLPHLHNTDNQETHISVYNDLGILYRRAHEPDSALHYYNKALETALRYGDDSWLAHLNMNLAVFHYNLKHFAEAETYIDRALQHAERTDERLASFNALQVGANIKLAAGRAEEAGQSIRQAWQMACEENNAEWKLRCMSGFLACFGHNQQTDSLKQYLRMGDRLLAQATPGTIAARGYLQARAKARLMLQQYAAALQDYRRLQQEGTGTDRHTLYTDMARCYQALGDHDRAFACMDSARLWTDTLARRELTDEMARLNIKYRTKEQELQNARLNEQLLQKKATQLRIMVAALCIVFLAILGLFYLRQKQKATERRLQRVQEEKEREAARRYTEGLEEECKHLAKELHDGIANELLALQMRIETAGNNPKDWKEISEIVNGLKQEIRDISHELMPPDFERIGLDEWLMRYASFMSASCGTDITYHPDGHNDRLDKETAREVYRIIQETVSNSLTHGQASHICLSLETDETGHCTLTITDDGMPAVIPHHPEGIGLRTIDERAKGLKATLSRERTGDVNRFTLTFQNKQTNA</sequence>
<evidence type="ECO:0000256" key="1">
    <source>
        <dbReference type="ARBA" id="ARBA00022679"/>
    </source>
</evidence>
<feature type="repeat" description="TPR" evidence="4">
    <location>
        <begin position="109"/>
        <end position="142"/>
    </location>
</feature>
<evidence type="ECO:0000256" key="7">
    <source>
        <dbReference type="SAM" id="SignalP"/>
    </source>
</evidence>
<dbReference type="GO" id="GO:0046983">
    <property type="term" value="F:protein dimerization activity"/>
    <property type="evidence" value="ECO:0007669"/>
    <property type="project" value="InterPro"/>
</dbReference>
<keyword evidence="3" id="KW-0902">Two-component regulatory system</keyword>
<dbReference type="InterPro" id="IPR050482">
    <property type="entry name" value="Sensor_HK_TwoCompSys"/>
</dbReference>
<dbReference type="GO" id="GO:0016020">
    <property type="term" value="C:membrane"/>
    <property type="evidence" value="ECO:0007669"/>
    <property type="project" value="InterPro"/>
</dbReference>
<evidence type="ECO:0000259" key="8">
    <source>
        <dbReference type="Pfam" id="PF07730"/>
    </source>
</evidence>
<dbReference type="PANTHER" id="PTHR24421">
    <property type="entry name" value="NITRATE/NITRITE SENSOR PROTEIN NARX-RELATED"/>
    <property type="match status" value="1"/>
</dbReference>
<keyword evidence="6" id="KW-0812">Transmembrane</keyword>
<keyword evidence="5" id="KW-0175">Coiled coil</keyword>
<dbReference type="Gene3D" id="1.25.40.10">
    <property type="entry name" value="Tetratricopeptide repeat domain"/>
    <property type="match status" value="1"/>
</dbReference>
<dbReference type="PROSITE" id="PS50005">
    <property type="entry name" value="TPR"/>
    <property type="match status" value="1"/>
</dbReference>
<name>A0A9E2KH61_9BACE</name>
<keyword evidence="4" id="KW-0802">TPR repeat</keyword>
<dbReference type="InterPro" id="IPR011990">
    <property type="entry name" value="TPR-like_helical_dom_sf"/>
</dbReference>
<dbReference type="GO" id="GO:0005524">
    <property type="term" value="F:ATP binding"/>
    <property type="evidence" value="ECO:0007669"/>
    <property type="project" value="UniProtKB-KW"/>
</dbReference>
<feature type="signal peptide" evidence="7">
    <location>
        <begin position="1"/>
        <end position="19"/>
    </location>
</feature>
<keyword evidence="7" id="KW-0732">Signal</keyword>
<dbReference type="GO" id="GO:0000155">
    <property type="term" value="F:phosphorelay sensor kinase activity"/>
    <property type="evidence" value="ECO:0007669"/>
    <property type="project" value="InterPro"/>
</dbReference>
<evidence type="ECO:0000313" key="10">
    <source>
        <dbReference type="Proteomes" id="UP000824236"/>
    </source>
</evidence>
<dbReference type="Pfam" id="PF07730">
    <property type="entry name" value="HisKA_3"/>
    <property type="match status" value="1"/>
</dbReference>
<feature type="chain" id="PRO_5038562240" evidence="7">
    <location>
        <begin position="20"/>
        <end position="624"/>
    </location>
</feature>
<dbReference type="Proteomes" id="UP000824236">
    <property type="component" value="Unassembled WGS sequence"/>
</dbReference>
<dbReference type="SUPFAM" id="SSF48452">
    <property type="entry name" value="TPR-like"/>
    <property type="match status" value="1"/>
</dbReference>
<feature type="transmembrane region" description="Helical" evidence="6">
    <location>
        <begin position="379"/>
        <end position="399"/>
    </location>
</feature>
<keyword evidence="9" id="KW-0547">Nucleotide-binding</keyword>